<evidence type="ECO:0000256" key="1">
    <source>
        <dbReference type="ARBA" id="ARBA00006464"/>
    </source>
</evidence>
<dbReference type="Proteomes" id="UP000594467">
    <property type="component" value="Chromosome"/>
</dbReference>
<name>A0A9Q6YCU8_PSEFR</name>
<dbReference type="CDD" id="cd03360">
    <property type="entry name" value="LbH_AT_putative"/>
    <property type="match status" value="1"/>
</dbReference>
<feature type="transmembrane region" description="Helical" evidence="6">
    <location>
        <begin position="6"/>
        <end position="27"/>
    </location>
</feature>
<dbReference type="GO" id="GO:0016780">
    <property type="term" value="F:phosphotransferase activity, for other substituted phosphate groups"/>
    <property type="evidence" value="ECO:0007669"/>
    <property type="project" value="TreeGrafter"/>
</dbReference>
<organism evidence="9 10">
    <name type="scientific">Pseudomonas fragi</name>
    <dbReference type="NCBI Taxonomy" id="296"/>
    <lineage>
        <taxon>Bacteria</taxon>
        <taxon>Pseudomonadati</taxon>
        <taxon>Pseudomonadota</taxon>
        <taxon>Gammaproteobacteria</taxon>
        <taxon>Pseudomonadales</taxon>
        <taxon>Pseudomonadaceae</taxon>
        <taxon>Pseudomonas</taxon>
    </lineage>
</organism>
<protein>
    <submittedName>
        <fullName evidence="9">NeuD/PglB/VioB family sugar acetyltransferase</fullName>
    </submittedName>
</protein>
<feature type="active site" description="Proton acceptor" evidence="4">
    <location>
        <position position="333"/>
    </location>
</feature>
<dbReference type="PANTHER" id="PTHR30576:SF8">
    <property type="entry name" value="UNDECAPRENYL-PHOSPHATE GALACTOSE PHOSPHOTRANSFERASE"/>
    <property type="match status" value="1"/>
</dbReference>
<dbReference type="Gene3D" id="2.160.10.10">
    <property type="entry name" value="Hexapeptide repeat proteins"/>
    <property type="match status" value="1"/>
</dbReference>
<dbReference type="Gene3D" id="3.40.50.20">
    <property type="match status" value="1"/>
</dbReference>
<evidence type="ECO:0000256" key="2">
    <source>
        <dbReference type="ARBA" id="ARBA00022679"/>
    </source>
</evidence>
<dbReference type="PANTHER" id="PTHR30576">
    <property type="entry name" value="COLANIC BIOSYNTHESIS UDP-GLUCOSE LIPID CARRIER TRANSFERASE"/>
    <property type="match status" value="1"/>
</dbReference>
<evidence type="ECO:0000256" key="6">
    <source>
        <dbReference type="SAM" id="Phobius"/>
    </source>
</evidence>
<evidence type="ECO:0000259" key="7">
    <source>
        <dbReference type="Pfam" id="PF02397"/>
    </source>
</evidence>
<dbReference type="AlphaFoldDB" id="A0A9Q6YCU8"/>
<keyword evidence="6" id="KW-0472">Membrane</keyword>
<dbReference type="InterPro" id="IPR018357">
    <property type="entry name" value="Hexapep_transf_CS"/>
</dbReference>
<evidence type="ECO:0000256" key="5">
    <source>
        <dbReference type="PIRSR" id="PIRSR620019-2"/>
    </source>
</evidence>
<dbReference type="EMBL" id="CP065202">
    <property type="protein sequence ID" value="QPL30252.1"/>
    <property type="molecule type" value="Genomic_DNA"/>
</dbReference>
<dbReference type="InterPro" id="IPR003362">
    <property type="entry name" value="Bact_transf"/>
</dbReference>
<gene>
    <name evidence="9" type="ORF">I5R27_15605</name>
</gene>
<evidence type="ECO:0000259" key="8">
    <source>
        <dbReference type="Pfam" id="PF17836"/>
    </source>
</evidence>
<comment type="similarity">
    <text evidence="1">Belongs to the bacterial sugar transferase family.</text>
</comment>
<dbReference type="InterPro" id="IPR020019">
    <property type="entry name" value="AcTrfase_PglD-like"/>
</dbReference>
<feature type="domain" description="Bacterial sugar transferase" evidence="7">
    <location>
        <begin position="3"/>
        <end position="177"/>
    </location>
</feature>
<evidence type="ECO:0000313" key="10">
    <source>
        <dbReference type="Proteomes" id="UP000594467"/>
    </source>
</evidence>
<keyword evidence="6" id="KW-1133">Transmembrane helix</keyword>
<reference evidence="9 10" key="1">
    <citation type="submission" date="2020-11" db="EMBL/GenBank/DDBJ databases">
        <title>The Complete Genome of Pseudomonas fragi A13BB.</title>
        <authorList>
            <person name="Awolope O.K."/>
            <person name="O'Driscoll N.H."/>
            <person name="Di Salvo A."/>
            <person name="Lamb A.J."/>
        </authorList>
    </citation>
    <scope>NUCLEOTIDE SEQUENCE [LARGE SCALE GENOMIC DNA]</scope>
    <source>
        <strain evidence="9 10">A13BB</strain>
    </source>
</reference>
<evidence type="ECO:0000256" key="4">
    <source>
        <dbReference type="PIRSR" id="PIRSR620019-1"/>
    </source>
</evidence>
<dbReference type="InterPro" id="IPR011004">
    <property type="entry name" value="Trimer_LpxA-like_sf"/>
</dbReference>
<dbReference type="Pfam" id="PF17836">
    <property type="entry name" value="PglD_N"/>
    <property type="match status" value="1"/>
</dbReference>
<evidence type="ECO:0000313" key="9">
    <source>
        <dbReference type="EMBL" id="QPL30252.1"/>
    </source>
</evidence>
<keyword evidence="6" id="KW-0812">Transmembrane</keyword>
<feature type="binding site" evidence="5">
    <location>
        <position position="342"/>
    </location>
    <ligand>
        <name>acetyl-CoA</name>
        <dbReference type="ChEBI" id="CHEBI:57288"/>
    </ligand>
</feature>
<accession>A0A9Q6YCU8</accession>
<feature type="domain" description="PglD N-terminal" evidence="8">
    <location>
        <begin position="201"/>
        <end position="274"/>
    </location>
</feature>
<feature type="binding site" evidence="5">
    <location>
        <position position="363"/>
    </location>
    <ligand>
        <name>acetyl-CoA</name>
        <dbReference type="ChEBI" id="CHEBI:57288"/>
    </ligand>
</feature>
<keyword evidence="3" id="KW-0677">Repeat</keyword>
<dbReference type="NCBIfam" id="TIGR03570">
    <property type="entry name" value="NeuD_NnaD"/>
    <property type="match status" value="1"/>
</dbReference>
<dbReference type="Pfam" id="PF02397">
    <property type="entry name" value="Bac_transf"/>
    <property type="match status" value="1"/>
</dbReference>
<feature type="binding site" evidence="5">
    <location>
        <position position="266"/>
    </location>
    <ligand>
        <name>substrate</name>
    </ligand>
</feature>
<feature type="site" description="Increases basicity of active site His" evidence="4">
    <location>
        <position position="334"/>
    </location>
</feature>
<evidence type="ECO:0000256" key="3">
    <source>
        <dbReference type="ARBA" id="ARBA00022737"/>
    </source>
</evidence>
<dbReference type="SUPFAM" id="SSF51161">
    <property type="entry name" value="Trimeric LpxA-like enzymes"/>
    <property type="match status" value="1"/>
</dbReference>
<keyword evidence="2" id="KW-0808">Transferase</keyword>
<dbReference type="InterPro" id="IPR041561">
    <property type="entry name" value="PglD_N"/>
</dbReference>
<proteinExistence type="inferred from homology"/>
<sequence>MLKRLFDIVVSFVALVVLSPIILFVAWKVRKHLGSPVIFRQVRPGLHGKPFEMLKFRSMRDALDKAGHPLPDNQRMTGFGSFLRSSSLDELPGLWNVLKGEMSLVGPRPLLMEYLPLYSAEQSRRHDVKPGITGWAQVNGRNAISWEQKFQYDIWYVDHQSFWLDLKILALTVKKVFVREGISAVGEVTMPRFLGDAPTNKLAILGAGGHAKVVADTAECSGWKNIEIFDDSWPSVCLTGDWSVVGDTQVLLSRLQEFSGVVVAIGNNEVRTAKIELLIRHGGPLVTLIHPSATISRYAKLGAGVVAFAGVVVNAGVTIGDGAILNTGCSIDHDCILDDCVHVSPGARIAGAVRIGRLSWVGIGASVRQTINIGAHVTVGAGAAVVNDIADGVTVVGVPAKVLPGHKF</sequence>
<dbReference type="PROSITE" id="PS00101">
    <property type="entry name" value="HEXAPEP_TRANSFERASES"/>
    <property type="match status" value="1"/>
</dbReference>